<reference evidence="1" key="2">
    <citation type="journal article" date="2007" name="Science">
        <title>Draft genome sequence of the sexually transmitted pathogen Trichomonas vaginalis.</title>
        <authorList>
            <person name="Carlton J.M."/>
            <person name="Hirt R.P."/>
            <person name="Silva J.C."/>
            <person name="Delcher A.L."/>
            <person name="Schatz M."/>
            <person name="Zhao Q."/>
            <person name="Wortman J.R."/>
            <person name="Bidwell S.L."/>
            <person name="Alsmark U.C.M."/>
            <person name="Besteiro S."/>
            <person name="Sicheritz-Ponten T."/>
            <person name="Noel C.J."/>
            <person name="Dacks J.B."/>
            <person name="Foster P.G."/>
            <person name="Simillion C."/>
            <person name="Van de Peer Y."/>
            <person name="Miranda-Saavedra D."/>
            <person name="Barton G.J."/>
            <person name="Westrop G.D."/>
            <person name="Mueller S."/>
            <person name="Dessi D."/>
            <person name="Fiori P.L."/>
            <person name="Ren Q."/>
            <person name="Paulsen I."/>
            <person name="Zhang H."/>
            <person name="Bastida-Corcuera F.D."/>
            <person name="Simoes-Barbosa A."/>
            <person name="Brown M.T."/>
            <person name="Hayes R.D."/>
            <person name="Mukherjee M."/>
            <person name="Okumura C.Y."/>
            <person name="Schneider R."/>
            <person name="Smith A.J."/>
            <person name="Vanacova S."/>
            <person name="Villalvazo M."/>
            <person name="Haas B.J."/>
            <person name="Pertea M."/>
            <person name="Feldblyum T.V."/>
            <person name="Utterback T.R."/>
            <person name="Shu C.L."/>
            <person name="Osoegawa K."/>
            <person name="de Jong P.J."/>
            <person name="Hrdy I."/>
            <person name="Horvathova L."/>
            <person name="Zubacova Z."/>
            <person name="Dolezal P."/>
            <person name="Malik S.B."/>
            <person name="Logsdon J.M. Jr."/>
            <person name="Henze K."/>
            <person name="Gupta A."/>
            <person name="Wang C.C."/>
            <person name="Dunne R.L."/>
            <person name="Upcroft J.A."/>
            <person name="Upcroft P."/>
            <person name="White O."/>
            <person name="Salzberg S.L."/>
            <person name="Tang P."/>
            <person name="Chiu C.-H."/>
            <person name="Lee Y.-S."/>
            <person name="Embley T.M."/>
            <person name="Coombs G.H."/>
            <person name="Mottram J.C."/>
            <person name="Tachezy J."/>
            <person name="Fraser-Liggett C.M."/>
            <person name="Johnson P.J."/>
        </authorList>
    </citation>
    <scope>NUCLEOTIDE SEQUENCE [LARGE SCALE GENOMIC DNA]</scope>
    <source>
        <strain evidence="1">G3</strain>
    </source>
</reference>
<evidence type="ECO:0000313" key="1">
    <source>
        <dbReference type="EMBL" id="EAY13137.1"/>
    </source>
</evidence>
<dbReference type="Gene3D" id="3.80.10.10">
    <property type="entry name" value="Ribonuclease Inhibitor"/>
    <property type="match status" value="1"/>
</dbReference>
<dbReference type="PANTHER" id="PTHR45661">
    <property type="entry name" value="SURFACE ANTIGEN"/>
    <property type="match status" value="1"/>
</dbReference>
<dbReference type="SMR" id="A2E2G2"/>
<reference evidence="1" key="1">
    <citation type="submission" date="2006-10" db="EMBL/GenBank/DDBJ databases">
        <authorList>
            <person name="Amadeo P."/>
            <person name="Zhao Q."/>
            <person name="Wortman J."/>
            <person name="Fraser-Liggett C."/>
            <person name="Carlton J."/>
        </authorList>
    </citation>
    <scope>NUCLEOTIDE SEQUENCE</scope>
    <source>
        <strain evidence="1">G3</strain>
    </source>
</reference>
<protein>
    <submittedName>
        <fullName evidence="1">Surface antigen BspA-like</fullName>
    </submittedName>
</protein>
<dbReference type="InParanoid" id="A2E2G2"/>
<dbReference type="AlphaFoldDB" id="A2E2G2"/>
<dbReference type="VEuPathDB" id="TrichDB:TVAG_444200"/>
<evidence type="ECO:0000313" key="2">
    <source>
        <dbReference type="Proteomes" id="UP000001542"/>
    </source>
</evidence>
<accession>A2E2G2</accession>
<dbReference type="STRING" id="5722.A2E2G2"/>
<proteinExistence type="predicted"/>
<organism evidence="1 2">
    <name type="scientific">Trichomonas vaginalis (strain ATCC PRA-98 / G3)</name>
    <dbReference type="NCBI Taxonomy" id="412133"/>
    <lineage>
        <taxon>Eukaryota</taxon>
        <taxon>Metamonada</taxon>
        <taxon>Parabasalia</taxon>
        <taxon>Trichomonadida</taxon>
        <taxon>Trichomonadidae</taxon>
        <taxon>Trichomonas</taxon>
    </lineage>
</organism>
<dbReference type="Proteomes" id="UP000001542">
    <property type="component" value="Unassembled WGS sequence"/>
</dbReference>
<keyword evidence="2" id="KW-1185">Reference proteome</keyword>
<dbReference type="InterPro" id="IPR026906">
    <property type="entry name" value="LRR_5"/>
</dbReference>
<dbReference type="PANTHER" id="PTHR45661:SF3">
    <property type="entry name" value="IG-LIKE DOMAIN-CONTAINING PROTEIN"/>
    <property type="match status" value="1"/>
</dbReference>
<dbReference type="VEuPathDB" id="TrichDB:TVAGG3_0305680"/>
<dbReference type="OrthoDB" id="10264456at2759"/>
<dbReference type="InterPro" id="IPR032675">
    <property type="entry name" value="LRR_dom_sf"/>
</dbReference>
<dbReference type="KEGG" id="tva:4771110"/>
<dbReference type="Pfam" id="PF13306">
    <property type="entry name" value="LRR_5"/>
    <property type="match status" value="1"/>
</dbReference>
<sequence length="200" mass="23001">MSITILGNLQYIATETFRDCKSLIDITIPESATFIGSWAFYNCASLMSITIPGNVQEIGSYAFKYCRNLRNVTFLSNNNIIKFDEEIFYRMDNPVNIFTPGIFKIDLVYSGVRKAEFSERNHLFITKDTVFSSDCKDMLGCGRIYVHYDGSFNITDPILKDFVDNCAIRLIEDKNSTTTASKTTKTTIIPIRHEFQFRRR</sequence>
<dbReference type="SUPFAM" id="SSF52058">
    <property type="entry name" value="L domain-like"/>
    <property type="match status" value="1"/>
</dbReference>
<dbReference type="InterPro" id="IPR053139">
    <property type="entry name" value="Surface_bspA-like"/>
</dbReference>
<dbReference type="RefSeq" id="XP_001325360.1">
    <property type="nucleotide sequence ID" value="XM_001325325.1"/>
</dbReference>
<name>A2E2G2_TRIV3</name>
<gene>
    <name evidence="1" type="ORF">TVAG_444200</name>
</gene>
<dbReference type="EMBL" id="DS113290">
    <property type="protein sequence ID" value="EAY13137.1"/>
    <property type="molecule type" value="Genomic_DNA"/>
</dbReference>